<dbReference type="EMBL" id="HBUF01338719">
    <property type="protein sequence ID" value="CAG6698550.1"/>
    <property type="molecule type" value="Transcribed_RNA"/>
</dbReference>
<protein>
    <submittedName>
        <fullName evidence="1">Uncharacterized protein</fullName>
    </submittedName>
</protein>
<sequence>MSRSLRLDRIEFPLKIGSKITITNIQQDMLKTKVQIESNNTIRSSSIHFGNHLTRFDKCCLAIETFVNKNKNIFILFLLNVHFLISIPRSTSVLLGNKWPISLGYLRKSFTSQNVYF</sequence>
<dbReference type="AlphaFoldDB" id="A0A8D8U5S0"/>
<dbReference type="EMBL" id="HBUF01338716">
    <property type="protein sequence ID" value="CAG6698544.1"/>
    <property type="molecule type" value="Transcribed_RNA"/>
</dbReference>
<proteinExistence type="predicted"/>
<evidence type="ECO:0000313" key="1">
    <source>
        <dbReference type="EMBL" id="CAG6698550.1"/>
    </source>
</evidence>
<name>A0A8D8U5S0_9HEMI</name>
<accession>A0A8D8U5S0</accession>
<organism evidence="1">
    <name type="scientific">Cacopsylla melanoneura</name>
    <dbReference type="NCBI Taxonomy" id="428564"/>
    <lineage>
        <taxon>Eukaryota</taxon>
        <taxon>Metazoa</taxon>
        <taxon>Ecdysozoa</taxon>
        <taxon>Arthropoda</taxon>
        <taxon>Hexapoda</taxon>
        <taxon>Insecta</taxon>
        <taxon>Pterygota</taxon>
        <taxon>Neoptera</taxon>
        <taxon>Paraneoptera</taxon>
        <taxon>Hemiptera</taxon>
        <taxon>Sternorrhyncha</taxon>
        <taxon>Psylloidea</taxon>
        <taxon>Psyllidae</taxon>
        <taxon>Psyllinae</taxon>
        <taxon>Cacopsylla</taxon>
    </lineage>
</organism>
<reference evidence="1" key="1">
    <citation type="submission" date="2021-05" db="EMBL/GenBank/DDBJ databases">
        <authorList>
            <person name="Alioto T."/>
            <person name="Alioto T."/>
            <person name="Gomez Garrido J."/>
        </authorList>
    </citation>
    <scope>NUCLEOTIDE SEQUENCE</scope>
</reference>